<gene>
    <name evidence="3" type="ORF">JCM21714_1595</name>
</gene>
<dbReference type="Gene3D" id="3.10.20.420">
    <property type="entry name" value="Bypass-of-forespore C, N-terminal domain"/>
    <property type="match status" value="1"/>
</dbReference>
<comment type="caution">
    <text evidence="3">The sequence shown here is derived from an EMBL/GenBank/DDBJ whole genome shotgun (WGS) entry which is preliminary data.</text>
</comment>
<sequence>MLLNGVVVLIIGVIGIQSLINSEETKSSEEDVMVIAQDLLTIEVTLEKHYIDGKIEKKHVEETITSMQDFWSQYQDWKVMEQKEGYMRFQKQVDDISPYLKANGYFGIKNGKLTIFEGVPLQEEAIQSFYQIETEELEAHLYEQLKEGIKINSKQDYIEVLETFKAYQNVEAVNS</sequence>
<feature type="domain" description="Bypass-of-forespore C N-terminal" evidence="2">
    <location>
        <begin position="42"/>
        <end position="92"/>
    </location>
</feature>
<keyword evidence="4" id="KW-1185">Reference proteome</keyword>
<dbReference type="RefSeq" id="WP_235182644.1">
    <property type="nucleotide sequence ID" value="NZ_BAVS01000006.1"/>
</dbReference>
<evidence type="ECO:0000259" key="1">
    <source>
        <dbReference type="Pfam" id="PF08955"/>
    </source>
</evidence>
<organism evidence="3 4">
    <name type="scientific">Gracilibacillus boraciitolerans JCM 21714</name>
    <dbReference type="NCBI Taxonomy" id="1298598"/>
    <lineage>
        <taxon>Bacteria</taxon>
        <taxon>Bacillati</taxon>
        <taxon>Bacillota</taxon>
        <taxon>Bacilli</taxon>
        <taxon>Bacillales</taxon>
        <taxon>Bacillaceae</taxon>
        <taxon>Gracilibacillus</taxon>
    </lineage>
</organism>
<proteinExistence type="predicted"/>
<reference evidence="3 4" key="1">
    <citation type="journal article" date="2014" name="Genome Announc.">
        <title>Draft Genome Sequence of the Boron-Tolerant and Moderately Halotolerant Bacterium Gracilibacillus boraciitolerans JCM 21714T.</title>
        <authorList>
            <person name="Ahmed I."/>
            <person name="Oshima K."/>
            <person name="Suda W."/>
            <person name="Kitamura K."/>
            <person name="Iida T."/>
            <person name="Ohmori Y."/>
            <person name="Fujiwara T."/>
            <person name="Hattori M."/>
            <person name="Ohkuma M."/>
        </authorList>
    </citation>
    <scope>NUCLEOTIDE SEQUENCE [LARGE SCALE GENOMIC DNA]</scope>
    <source>
        <strain evidence="3 4">JCM 21714</strain>
    </source>
</reference>
<dbReference type="Pfam" id="PF08977">
    <property type="entry name" value="BOFC_N"/>
    <property type="match status" value="1"/>
</dbReference>
<dbReference type="AlphaFoldDB" id="W4VIE0"/>
<evidence type="ECO:0000313" key="4">
    <source>
        <dbReference type="Proteomes" id="UP000019102"/>
    </source>
</evidence>
<dbReference type="InterPro" id="IPR015050">
    <property type="entry name" value="BofC_C"/>
</dbReference>
<dbReference type="STRING" id="1298598.JCM21714_1595"/>
<dbReference type="Pfam" id="PF08955">
    <property type="entry name" value="BofC_C"/>
    <property type="match status" value="1"/>
</dbReference>
<dbReference type="Gene3D" id="3.30.70.1740">
    <property type="entry name" value="Bypass-of-forespore C, C-terminal domain"/>
    <property type="match status" value="1"/>
</dbReference>
<dbReference type="EMBL" id="BAVS01000006">
    <property type="protein sequence ID" value="GAE92588.1"/>
    <property type="molecule type" value="Genomic_DNA"/>
</dbReference>
<name>W4VIE0_9BACI</name>
<dbReference type="eggNOG" id="ENOG5032U7R">
    <property type="taxonomic scope" value="Bacteria"/>
</dbReference>
<dbReference type="InterPro" id="IPR038117">
    <property type="entry name" value="BofC_C_sf"/>
</dbReference>
<feature type="domain" description="Bypass of forespore C C-terminal" evidence="1">
    <location>
        <begin position="94"/>
        <end position="165"/>
    </location>
</feature>
<dbReference type="Proteomes" id="UP000019102">
    <property type="component" value="Unassembled WGS sequence"/>
</dbReference>
<dbReference type="InterPro" id="IPR038118">
    <property type="entry name" value="BOFC_N_sf"/>
</dbReference>
<dbReference type="InterPro" id="IPR015071">
    <property type="entry name" value="BOFC_N"/>
</dbReference>
<accession>W4VIE0</accession>
<protein>
    <submittedName>
        <fullName evidence="3">Forespore regulator of the sigma-K checkpoint</fullName>
    </submittedName>
</protein>
<evidence type="ECO:0000259" key="2">
    <source>
        <dbReference type="Pfam" id="PF08977"/>
    </source>
</evidence>
<evidence type="ECO:0000313" key="3">
    <source>
        <dbReference type="EMBL" id="GAE92588.1"/>
    </source>
</evidence>